<dbReference type="InterPro" id="IPR009057">
    <property type="entry name" value="Homeodomain-like_sf"/>
</dbReference>
<accession>A0A6S6XTS4</accession>
<evidence type="ECO:0000313" key="7">
    <source>
        <dbReference type="Proteomes" id="UP000515733"/>
    </source>
</evidence>
<evidence type="ECO:0000313" key="6">
    <source>
        <dbReference type="EMBL" id="CAB1369400.1"/>
    </source>
</evidence>
<dbReference type="Gene3D" id="1.10.357.10">
    <property type="entry name" value="Tetracycline Repressor, domain 2"/>
    <property type="match status" value="1"/>
</dbReference>
<feature type="DNA-binding region" description="H-T-H motif" evidence="4">
    <location>
        <begin position="35"/>
        <end position="54"/>
    </location>
</feature>
<dbReference type="InterPro" id="IPR001647">
    <property type="entry name" value="HTH_TetR"/>
</dbReference>
<dbReference type="AlphaFoldDB" id="A0A6S6XTS4"/>
<dbReference type="PROSITE" id="PS50977">
    <property type="entry name" value="HTH_TETR_2"/>
    <property type="match status" value="1"/>
</dbReference>
<organism evidence="6 7">
    <name type="scientific">Denitratisoma oestradiolicum</name>
    <dbReference type="NCBI Taxonomy" id="311182"/>
    <lineage>
        <taxon>Bacteria</taxon>
        <taxon>Pseudomonadati</taxon>
        <taxon>Pseudomonadota</taxon>
        <taxon>Betaproteobacteria</taxon>
        <taxon>Nitrosomonadales</taxon>
        <taxon>Sterolibacteriaceae</taxon>
        <taxon>Denitratisoma</taxon>
    </lineage>
</organism>
<keyword evidence="3" id="KW-0804">Transcription</keyword>
<keyword evidence="2 4" id="KW-0238">DNA-binding</keyword>
<evidence type="ECO:0000256" key="3">
    <source>
        <dbReference type="ARBA" id="ARBA00023163"/>
    </source>
</evidence>
<evidence type="ECO:0000256" key="1">
    <source>
        <dbReference type="ARBA" id="ARBA00023015"/>
    </source>
</evidence>
<evidence type="ECO:0000256" key="2">
    <source>
        <dbReference type="ARBA" id="ARBA00023125"/>
    </source>
</evidence>
<proteinExistence type="predicted"/>
<dbReference type="Proteomes" id="UP000515733">
    <property type="component" value="Chromosome"/>
</dbReference>
<gene>
    <name evidence="6" type="ORF">DENOEST_2235</name>
</gene>
<dbReference type="RefSeq" id="WP_170228210.1">
    <property type="nucleotide sequence ID" value="NZ_LR778301.1"/>
</dbReference>
<sequence length="198" mass="22410">MKQPTSRELQRQETFARVYETALEEFRRVGVDQTKVSEICLRAKVAKGTFFFHFPTKDHVLLERQRRISEAMAERIEHELSEAADAKVFLARLTDIVLEEHQAVGDLELVRQINLAIVRQGGSQRLSIVHTAFGNALSAQIRHLQQRGVLRKGIDAAKLADTLRLSFFGFLVNPQSSFDTSRPRIALLTSLLAEALMV</sequence>
<protein>
    <recommendedName>
        <fullName evidence="5">HTH tetR-type domain-containing protein</fullName>
    </recommendedName>
</protein>
<dbReference type="EMBL" id="LR778301">
    <property type="protein sequence ID" value="CAB1369400.1"/>
    <property type="molecule type" value="Genomic_DNA"/>
</dbReference>
<dbReference type="GO" id="GO:0003700">
    <property type="term" value="F:DNA-binding transcription factor activity"/>
    <property type="evidence" value="ECO:0007669"/>
    <property type="project" value="TreeGrafter"/>
</dbReference>
<dbReference type="KEGG" id="doe:DENOEST_2235"/>
<keyword evidence="7" id="KW-1185">Reference proteome</keyword>
<dbReference type="PANTHER" id="PTHR30055:SF234">
    <property type="entry name" value="HTH-TYPE TRANSCRIPTIONAL REGULATOR BETI"/>
    <property type="match status" value="1"/>
</dbReference>
<dbReference type="PANTHER" id="PTHR30055">
    <property type="entry name" value="HTH-TYPE TRANSCRIPTIONAL REGULATOR RUTR"/>
    <property type="match status" value="1"/>
</dbReference>
<dbReference type="SUPFAM" id="SSF46689">
    <property type="entry name" value="Homeodomain-like"/>
    <property type="match status" value="1"/>
</dbReference>
<dbReference type="SUPFAM" id="SSF48498">
    <property type="entry name" value="Tetracyclin repressor-like, C-terminal domain"/>
    <property type="match status" value="1"/>
</dbReference>
<dbReference type="GO" id="GO:0000976">
    <property type="term" value="F:transcription cis-regulatory region binding"/>
    <property type="evidence" value="ECO:0007669"/>
    <property type="project" value="TreeGrafter"/>
</dbReference>
<evidence type="ECO:0000256" key="4">
    <source>
        <dbReference type="PROSITE-ProRule" id="PRU00335"/>
    </source>
</evidence>
<dbReference type="Pfam" id="PF00440">
    <property type="entry name" value="TetR_N"/>
    <property type="match status" value="1"/>
</dbReference>
<evidence type="ECO:0000259" key="5">
    <source>
        <dbReference type="PROSITE" id="PS50977"/>
    </source>
</evidence>
<dbReference type="InterPro" id="IPR050109">
    <property type="entry name" value="HTH-type_TetR-like_transc_reg"/>
</dbReference>
<keyword evidence="1" id="KW-0805">Transcription regulation</keyword>
<reference evidence="6 7" key="1">
    <citation type="submission" date="2020-03" db="EMBL/GenBank/DDBJ databases">
        <authorList>
            <consortium name="Genoscope - CEA"/>
            <person name="William W."/>
        </authorList>
    </citation>
    <scope>NUCLEOTIDE SEQUENCE [LARGE SCALE GENOMIC DNA]</scope>
    <source>
        <strain evidence="7">DSM 16959</strain>
    </source>
</reference>
<name>A0A6S6XTS4_9PROT</name>
<dbReference type="InterPro" id="IPR036271">
    <property type="entry name" value="Tet_transcr_reg_TetR-rel_C_sf"/>
</dbReference>
<feature type="domain" description="HTH tetR-type" evidence="5">
    <location>
        <begin position="12"/>
        <end position="72"/>
    </location>
</feature>